<dbReference type="PROSITE" id="PS50405">
    <property type="entry name" value="GST_CTER"/>
    <property type="match status" value="1"/>
</dbReference>
<dbReference type="InterPro" id="IPR004046">
    <property type="entry name" value="GST_C"/>
</dbReference>
<name>A0A1W6LGJ0_9BURK</name>
<dbReference type="PROSITE" id="PS50404">
    <property type="entry name" value="GST_NTER"/>
    <property type="match status" value="1"/>
</dbReference>
<evidence type="ECO:0000313" key="2">
    <source>
        <dbReference type="EMBL" id="ARN23375.1"/>
    </source>
</evidence>
<dbReference type="Pfam" id="PF00043">
    <property type="entry name" value="GST_C"/>
    <property type="match status" value="1"/>
</dbReference>
<organism evidence="2 3">
    <name type="scientific">Piscinibacter gummiphilus</name>
    <dbReference type="NCBI Taxonomy" id="946333"/>
    <lineage>
        <taxon>Bacteria</taxon>
        <taxon>Pseudomonadati</taxon>
        <taxon>Pseudomonadota</taxon>
        <taxon>Betaproteobacteria</taxon>
        <taxon>Burkholderiales</taxon>
        <taxon>Sphaerotilaceae</taxon>
        <taxon>Piscinibacter</taxon>
    </lineage>
</organism>
<reference evidence="2 3" key="1">
    <citation type="submission" date="2016-04" db="EMBL/GenBank/DDBJ databases">
        <title>Complete genome sequence of natural rubber-degrading, novel Gram-negative bacterium, Rhizobacter gummiphilus strain NS21.</title>
        <authorList>
            <person name="Tabata M."/>
            <person name="Kasai D."/>
            <person name="Fukuda M."/>
        </authorList>
    </citation>
    <scope>NUCLEOTIDE SEQUENCE [LARGE SCALE GENOMIC DNA]</scope>
    <source>
        <strain evidence="2 3">NS21</strain>
    </source>
</reference>
<dbReference type="KEGG" id="rgu:A4W93_27655"/>
<accession>A0A1W6LGJ0</accession>
<dbReference type="SFLD" id="SFLDG01150">
    <property type="entry name" value="Main.1:_Beta-like"/>
    <property type="match status" value="1"/>
</dbReference>
<dbReference type="PANTHER" id="PTHR44051">
    <property type="entry name" value="GLUTATHIONE S-TRANSFERASE-RELATED"/>
    <property type="match status" value="1"/>
</dbReference>
<dbReference type="SFLD" id="SFLDS00019">
    <property type="entry name" value="Glutathione_Transferase_(cytos"/>
    <property type="match status" value="1"/>
</dbReference>
<protein>
    <submittedName>
        <fullName evidence="2">Uncharacterized protein</fullName>
    </submittedName>
</protein>
<evidence type="ECO:0000256" key="1">
    <source>
        <dbReference type="RuleBase" id="RU003494"/>
    </source>
</evidence>
<dbReference type="SFLD" id="SFLDG00358">
    <property type="entry name" value="Main_(cytGST)"/>
    <property type="match status" value="1"/>
</dbReference>
<dbReference type="CDD" id="cd03057">
    <property type="entry name" value="GST_N_Beta"/>
    <property type="match status" value="1"/>
</dbReference>
<dbReference type="RefSeq" id="WP_085753694.1">
    <property type="nucleotide sequence ID" value="NZ_BSPR01000017.1"/>
</dbReference>
<dbReference type="SUPFAM" id="SSF47616">
    <property type="entry name" value="GST C-terminal domain-like"/>
    <property type="match status" value="1"/>
</dbReference>
<dbReference type="Gene3D" id="1.20.1050.10">
    <property type="match status" value="1"/>
</dbReference>
<proteinExistence type="inferred from homology"/>
<dbReference type="InterPro" id="IPR036249">
    <property type="entry name" value="Thioredoxin-like_sf"/>
</dbReference>
<dbReference type="InterPro" id="IPR004045">
    <property type="entry name" value="Glutathione_S-Trfase_N"/>
</dbReference>
<dbReference type="CDD" id="cd03188">
    <property type="entry name" value="GST_C_Beta"/>
    <property type="match status" value="1"/>
</dbReference>
<dbReference type="STRING" id="946333.A4W93_27655"/>
<comment type="similarity">
    <text evidence="1">Belongs to the GST superfamily.</text>
</comment>
<dbReference type="OrthoDB" id="9153806at2"/>
<dbReference type="InterPro" id="IPR036282">
    <property type="entry name" value="Glutathione-S-Trfase_C_sf"/>
</dbReference>
<dbReference type="Pfam" id="PF02798">
    <property type="entry name" value="GST_N"/>
    <property type="match status" value="1"/>
</dbReference>
<dbReference type="InterPro" id="IPR010987">
    <property type="entry name" value="Glutathione-S-Trfase_C-like"/>
</dbReference>
<dbReference type="AlphaFoldDB" id="A0A1W6LGJ0"/>
<gene>
    <name evidence="2" type="ORF">A4W93_27655</name>
</gene>
<dbReference type="Proteomes" id="UP000193427">
    <property type="component" value="Chromosome"/>
</dbReference>
<dbReference type="EMBL" id="CP015118">
    <property type="protein sequence ID" value="ARN23375.1"/>
    <property type="molecule type" value="Genomic_DNA"/>
</dbReference>
<keyword evidence="3" id="KW-1185">Reference proteome</keyword>
<dbReference type="Gene3D" id="3.40.30.10">
    <property type="entry name" value="Glutaredoxin"/>
    <property type="match status" value="1"/>
</dbReference>
<dbReference type="SUPFAM" id="SSF52833">
    <property type="entry name" value="Thioredoxin-like"/>
    <property type="match status" value="1"/>
</dbReference>
<dbReference type="InterPro" id="IPR040079">
    <property type="entry name" value="Glutathione_S-Trfase"/>
</dbReference>
<sequence>MKLFYMTGAGSLASHVALEWAGADYEAVALRRSELQAPAFLGINPMGTVPVLADGDLRLTESIAILAFIADRHPRARLWGGDGSGARAQTLQWLAFLNAEVHKAYGPVFYPERHGFGLVPDTLVADAGRERVRELLQRVDVQLDGREWLTGERTCADAYLFVMLRWALTTKVGLSGFRNLGTYLRRLHDDAGVRRALSMEAGPRPVVPASPAAAVALVGEVVGPVEYREGEGMAMEIRLGDVQILAGEVDVVLTWSDEHYRGQAAMPVENFSRYVSAGAIRL</sequence>
<evidence type="ECO:0000313" key="3">
    <source>
        <dbReference type="Proteomes" id="UP000193427"/>
    </source>
</evidence>
<dbReference type="PANTHER" id="PTHR44051:SF8">
    <property type="entry name" value="GLUTATHIONE S-TRANSFERASE GSTA"/>
    <property type="match status" value="1"/>
</dbReference>